<keyword evidence="7 9" id="KW-0472">Membrane</keyword>
<evidence type="ECO:0000256" key="5">
    <source>
        <dbReference type="ARBA" id="ARBA00022692"/>
    </source>
</evidence>
<evidence type="ECO:0000313" key="11">
    <source>
        <dbReference type="EMBL" id="RKQ70469.1"/>
    </source>
</evidence>
<protein>
    <recommendedName>
        <fullName evidence="9">TRAP transporter small permease protein</fullName>
    </recommendedName>
</protein>
<organism evidence="11 12">
    <name type="scientific">Oceanibaculum indicum</name>
    <dbReference type="NCBI Taxonomy" id="526216"/>
    <lineage>
        <taxon>Bacteria</taxon>
        <taxon>Pseudomonadati</taxon>
        <taxon>Pseudomonadota</taxon>
        <taxon>Alphaproteobacteria</taxon>
        <taxon>Rhodospirillales</taxon>
        <taxon>Oceanibaculaceae</taxon>
        <taxon>Oceanibaculum</taxon>
    </lineage>
</organism>
<comment type="caution">
    <text evidence="11">The sequence shown here is derived from an EMBL/GenBank/DDBJ whole genome shotgun (WGS) entry which is preliminary data.</text>
</comment>
<comment type="similarity">
    <text evidence="8 9">Belongs to the TRAP transporter small permease family.</text>
</comment>
<evidence type="ECO:0000313" key="12">
    <source>
        <dbReference type="Proteomes" id="UP000277424"/>
    </source>
</evidence>
<evidence type="ECO:0000256" key="1">
    <source>
        <dbReference type="ARBA" id="ARBA00004429"/>
    </source>
</evidence>
<evidence type="ECO:0000256" key="6">
    <source>
        <dbReference type="ARBA" id="ARBA00022989"/>
    </source>
</evidence>
<comment type="function">
    <text evidence="9">Part of the tripartite ATP-independent periplasmic (TRAP) transport system.</text>
</comment>
<feature type="transmembrane region" description="Helical" evidence="9">
    <location>
        <begin position="46"/>
        <end position="64"/>
    </location>
</feature>
<keyword evidence="4 9" id="KW-0997">Cell inner membrane</keyword>
<keyword evidence="5 9" id="KW-0812">Transmembrane</keyword>
<accession>A0A420WHR1</accession>
<comment type="subcellular location">
    <subcellularLocation>
        <location evidence="1 9">Cell inner membrane</location>
        <topology evidence="1 9">Multi-pass membrane protein</topology>
    </subcellularLocation>
</comment>
<dbReference type="Proteomes" id="UP000277424">
    <property type="component" value="Unassembled WGS sequence"/>
</dbReference>
<dbReference type="GO" id="GO:0022857">
    <property type="term" value="F:transmembrane transporter activity"/>
    <property type="evidence" value="ECO:0007669"/>
    <property type="project" value="UniProtKB-UniRule"/>
</dbReference>
<reference evidence="11 12" key="1">
    <citation type="submission" date="2018-10" db="EMBL/GenBank/DDBJ databases">
        <title>Comparative analysis of microorganisms from saline springs in Andes Mountain Range, Colombia.</title>
        <authorList>
            <person name="Rubin E."/>
        </authorList>
    </citation>
    <scope>NUCLEOTIDE SEQUENCE [LARGE SCALE GENOMIC DNA]</scope>
    <source>
        <strain evidence="11 12">USBA 36</strain>
    </source>
</reference>
<dbReference type="AlphaFoldDB" id="A0A420WHR1"/>
<dbReference type="PANTHER" id="PTHR35011:SF10">
    <property type="entry name" value="TRAP TRANSPORTER SMALL PERMEASE PROTEIN"/>
    <property type="match status" value="1"/>
</dbReference>
<feature type="transmembrane region" description="Helical" evidence="9">
    <location>
        <begin position="127"/>
        <end position="146"/>
    </location>
</feature>
<dbReference type="InterPro" id="IPR055348">
    <property type="entry name" value="DctQ"/>
</dbReference>
<dbReference type="RefSeq" id="WP_008944122.1">
    <property type="nucleotide sequence ID" value="NZ_RBIG01000002.1"/>
</dbReference>
<evidence type="ECO:0000256" key="2">
    <source>
        <dbReference type="ARBA" id="ARBA00022448"/>
    </source>
</evidence>
<evidence type="ECO:0000256" key="4">
    <source>
        <dbReference type="ARBA" id="ARBA00022519"/>
    </source>
</evidence>
<dbReference type="GO" id="GO:0015740">
    <property type="term" value="P:C4-dicarboxylate transport"/>
    <property type="evidence" value="ECO:0007669"/>
    <property type="project" value="TreeGrafter"/>
</dbReference>
<evidence type="ECO:0000256" key="7">
    <source>
        <dbReference type="ARBA" id="ARBA00023136"/>
    </source>
</evidence>
<feature type="transmembrane region" description="Helical" evidence="9">
    <location>
        <begin position="85"/>
        <end position="107"/>
    </location>
</feature>
<feature type="domain" description="Tripartite ATP-independent periplasmic transporters DctQ component" evidence="10">
    <location>
        <begin position="23"/>
        <end position="154"/>
    </location>
</feature>
<dbReference type="EMBL" id="RBIG01000002">
    <property type="protein sequence ID" value="RKQ70469.1"/>
    <property type="molecule type" value="Genomic_DNA"/>
</dbReference>
<dbReference type="GO" id="GO:0005886">
    <property type="term" value="C:plasma membrane"/>
    <property type="evidence" value="ECO:0007669"/>
    <property type="project" value="UniProtKB-SubCell"/>
</dbReference>
<name>A0A420WHR1_9PROT</name>
<proteinExistence type="inferred from homology"/>
<evidence type="ECO:0000256" key="9">
    <source>
        <dbReference type="RuleBase" id="RU369079"/>
    </source>
</evidence>
<evidence type="ECO:0000256" key="3">
    <source>
        <dbReference type="ARBA" id="ARBA00022475"/>
    </source>
</evidence>
<keyword evidence="6 9" id="KW-1133">Transmembrane helix</keyword>
<sequence length="184" mass="19824">MRAALDFLYKLCGVLAAISLAGIAVLILAQIVGRFFGVLVPSANEIAGFLMAASSFLALAYAFKAGSHIRVNLVLLRLAPSSRRWADIVCLVAGTILSSYFAWYTWVLVADSIRFKEVADGLVPIPLAWPQGAMLVGLTVLAIAFLDELISVIRGNTPSYDNSEDVVLENRPELGPSDRIEAND</sequence>
<keyword evidence="2 9" id="KW-0813">Transport</keyword>
<gene>
    <name evidence="11" type="ORF">BCL74_2417</name>
</gene>
<evidence type="ECO:0000256" key="8">
    <source>
        <dbReference type="ARBA" id="ARBA00038436"/>
    </source>
</evidence>
<dbReference type="Pfam" id="PF04290">
    <property type="entry name" value="DctQ"/>
    <property type="match status" value="1"/>
</dbReference>
<dbReference type="InterPro" id="IPR007387">
    <property type="entry name" value="TRAP_DctQ"/>
</dbReference>
<feature type="transmembrane region" description="Helical" evidence="9">
    <location>
        <begin position="7"/>
        <end position="31"/>
    </location>
</feature>
<evidence type="ECO:0000259" key="10">
    <source>
        <dbReference type="Pfam" id="PF04290"/>
    </source>
</evidence>
<keyword evidence="3" id="KW-1003">Cell membrane</keyword>
<dbReference type="PANTHER" id="PTHR35011">
    <property type="entry name" value="2,3-DIKETO-L-GULONATE TRAP TRANSPORTER SMALL PERMEASE PROTEIN YIAM"/>
    <property type="match status" value="1"/>
</dbReference>
<dbReference type="OrthoDB" id="9797534at2"/>
<comment type="subunit">
    <text evidence="9">The complex comprises the extracytoplasmic solute receptor protein and the two transmembrane proteins.</text>
</comment>